<dbReference type="InterPro" id="IPR000182">
    <property type="entry name" value="GNAT_dom"/>
</dbReference>
<evidence type="ECO:0000313" key="3">
    <source>
        <dbReference type="EMBL" id="BCB77501.1"/>
    </source>
</evidence>
<dbReference type="SUPFAM" id="SSF55729">
    <property type="entry name" value="Acyl-CoA N-acyltransferases (Nat)"/>
    <property type="match status" value="1"/>
</dbReference>
<dbReference type="AlphaFoldDB" id="A0A6F8XUT4"/>
<proteinExistence type="predicted"/>
<evidence type="ECO:0000256" key="1">
    <source>
        <dbReference type="SAM" id="MobiDB-lite"/>
    </source>
</evidence>
<dbReference type="Pfam" id="PF13302">
    <property type="entry name" value="Acetyltransf_3"/>
    <property type="match status" value="1"/>
</dbReference>
<reference evidence="3 4" key="2">
    <citation type="submission" date="2020-03" db="EMBL/GenBank/DDBJ databases">
        <authorList>
            <person name="Ichikawa N."/>
            <person name="Kimura A."/>
            <person name="Kitahashi Y."/>
            <person name="Uohara A."/>
        </authorList>
    </citation>
    <scope>NUCLEOTIDE SEQUENCE [LARGE SCALE GENOMIC DNA]</scope>
    <source>
        <strain evidence="3 4">NBRC 107702</strain>
    </source>
</reference>
<dbReference type="Gene3D" id="3.40.630.30">
    <property type="match status" value="1"/>
</dbReference>
<dbReference type="GO" id="GO:0016747">
    <property type="term" value="F:acyltransferase activity, transferring groups other than amino-acyl groups"/>
    <property type="evidence" value="ECO:0007669"/>
    <property type="project" value="InterPro"/>
</dbReference>
<gene>
    <name evidence="3" type="ORF">Pflav_039110</name>
</gene>
<dbReference type="PANTHER" id="PTHR43792:SF1">
    <property type="entry name" value="N-ACETYLTRANSFERASE DOMAIN-CONTAINING PROTEIN"/>
    <property type="match status" value="1"/>
</dbReference>
<reference evidence="3 4" key="1">
    <citation type="submission" date="2020-03" db="EMBL/GenBank/DDBJ databases">
        <title>Whole genome shotgun sequence of Phytohabitans flavus NBRC 107702.</title>
        <authorList>
            <person name="Komaki H."/>
            <person name="Tamura T."/>
        </authorList>
    </citation>
    <scope>NUCLEOTIDE SEQUENCE [LARGE SCALE GENOMIC DNA]</scope>
    <source>
        <strain evidence="3 4">NBRC 107702</strain>
    </source>
</reference>
<feature type="domain" description="N-acetyltransferase" evidence="2">
    <location>
        <begin position="9"/>
        <end position="174"/>
    </location>
</feature>
<feature type="region of interest" description="Disordered" evidence="1">
    <location>
        <begin position="153"/>
        <end position="209"/>
    </location>
</feature>
<dbReference type="EMBL" id="AP022870">
    <property type="protein sequence ID" value="BCB77501.1"/>
    <property type="molecule type" value="Genomic_DNA"/>
</dbReference>
<keyword evidence="4" id="KW-1185">Reference proteome</keyword>
<feature type="compositionally biased region" description="Low complexity" evidence="1">
    <location>
        <begin position="156"/>
        <end position="167"/>
    </location>
</feature>
<dbReference type="PROSITE" id="PS51186">
    <property type="entry name" value="GNAT"/>
    <property type="match status" value="1"/>
</dbReference>
<dbReference type="KEGG" id="pfla:Pflav_039110"/>
<evidence type="ECO:0000313" key="4">
    <source>
        <dbReference type="Proteomes" id="UP000502508"/>
    </source>
</evidence>
<protein>
    <recommendedName>
        <fullName evidence="2">N-acetyltransferase domain-containing protein</fullName>
    </recommendedName>
</protein>
<dbReference type="Proteomes" id="UP000502508">
    <property type="component" value="Chromosome"/>
</dbReference>
<sequence>MTELRTERLLLRHWREADLDPWAALNADPEVRAHLGGPIAREQCAASIARYEADLTSRGWGWWAVEVMASGQLVGFAGLDPVDDGLPFGGVEVGWRLARSAWGHGYATESARAVLAYGFDALELPEIVAETMAENLRSQAVMRRLGMTHEPSYDFAGTAASTSSSDSPGRRPRRRGQDKLIRSSTSVAYPTRSPSRNGTRSSRPASRTQ</sequence>
<organism evidence="3 4">
    <name type="scientific">Phytohabitans flavus</name>
    <dbReference type="NCBI Taxonomy" id="1076124"/>
    <lineage>
        <taxon>Bacteria</taxon>
        <taxon>Bacillati</taxon>
        <taxon>Actinomycetota</taxon>
        <taxon>Actinomycetes</taxon>
        <taxon>Micromonosporales</taxon>
        <taxon>Micromonosporaceae</taxon>
    </lineage>
</organism>
<accession>A0A6F8XUT4</accession>
<dbReference type="InterPro" id="IPR051531">
    <property type="entry name" value="N-acetyltransferase"/>
</dbReference>
<dbReference type="InterPro" id="IPR016181">
    <property type="entry name" value="Acyl_CoA_acyltransferase"/>
</dbReference>
<name>A0A6F8XUT4_9ACTN</name>
<dbReference type="RefSeq" id="WP_173037258.1">
    <property type="nucleotide sequence ID" value="NZ_AP022870.1"/>
</dbReference>
<feature type="compositionally biased region" description="Polar residues" evidence="1">
    <location>
        <begin position="182"/>
        <end position="209"/>
    </location>
</feature>
<dbReference type="PANTHER" id="PTHR43792">
    <property type="entry name" value="GNAT FAMILY, PUTATIVE (AFU_ORTHOLOGUE AFUA_3G00765)-RELATED-RELATED"/>
    <property type="match status" value="1"/>
</dbReference>
<evidence type="ECO:0000259" key="2">
    <source>
        <dbReference type="PROSITE" id="PS51186"/>
    </source>
</evidence>